<comment type="caution">
    <text evidence="3">The sequence shown here is derived from an EMBL/GenBank/DDBJ whole genome shotgun (WGS) entry which is preliminary data.</text>
</comment>
<evidence type="ECO:0000313" key="3">
    <source>
        <dbReference type="EMBL" id="KHD74730.1"/>
    </source>
</evidence>
<dbReference type="RefSeq" id="WP_043528868.1">
    <property type="nucleotide sequence ID" value="NZ_BAABKU010000011.1"/>
</dbReference>
<name>A0A0A6UFC2_ACTUT</name>
<organism evidence="3 4">
    <name type="scientific">Actinoplanes utahensis</name>
    <dbReference type="NCBI Taxonomy" id="1869"/>
    <lineage>
        <taxon>Bacteria</taxon>
        <taxon>Bacillati</taxon>
        <taxon>Actinomycetota</taxon>
        <taxon>Actinomycetes</taxon>
        <taxon>Micromonosporales</taxon>
        <taxon>Micromonosporaceae</taxon>
        <taxon>Actinoplanes</taxon>
    </lineage>
</organism>
<accession>A0A0A6UFC2</accession>
<proteinExistence type="predicted"/>
<dbReference type="PROSITE" id="PS51257">
    <property type="entry name" value="PROKAR_LIPOPROTEIN"/>
    <property type="match status" value="1"/>
</dbReference>
<dbReference type="EMBL" id="JRTT01000037">
    <property type="protein sequence ID" value="KHD74730.1"/>
    <property type="molecule type" value="Genomic_DNA"/>
</dbReference>
<evidence type="ECO:0000313" key="2">
    <source>
        <dbReference type="EMBL" id="KHD73081.1"/>
    </source>
</evidence>
<evidence type="ECO:0000256" key="1">
    <source>
        <dbReference type="SAM" id="SignalP"/>
    </source>
</evidence>
<feature type="signal peptide" evidence="1">
    <location>
        <begin position="1"/>
        <end position="22"/>
    </location>
</feature>
<feature type="chain" id="PRO_5007388043" description="DUF3558 domain-containing protein" evidence="1">
    <location>
        <begin position="23"/>
        <end position="191"/>
    </location>
</feature>
<dbReference type="eggNOG" id="ENOG5032C9H">
    <property type="taxonomic scope" value="Bacteria"/>
</dbReference>
<dbReference type="AlphaFoldDB" id="A0A0A6UFC2"/>
<evidence type="ECO:0008006" key="5">
    <source>
        <dbReference type="Google" id="ProtNLM"/>
    </source>
</evidence>
<sequence>MPTRLAVLGATVLLAVSGCSEAAETAAPAPVAVPSTAVEPVAEVPAATAGGACALWDYDVIEKTIGVRFSVAASDQAGGTSTCVVQPDRQAWPDLSLSVVRTTTAGPEIFLGERVPAGAAKLTGLGRAAYRLNAKATAQHGPTVEIGWLSQAKQLRTLRFTFARGGADQAKVTAMNAKLLNLAKALNTTDG</sequence>
<dbReference type="STRING" id="1869.MB27_26820"/>
<keyword evidence="4" id="KW-1185">Reference proteome</keyword>
<gene>
    <name evidence="3" type="ORF">MB27_26820</name>
    <name evidence="2" type="ORF">MB27_36180</name>
</gene>
<keyword evidence="1" id="KW-0732">Signal</keyword>
<reference evidence="3 4" key="1">
    <citation type="submission" date="2014-10" db="EMBL/GenBank/DDBJ databases">
        <title>Draft genome sequence of Actinoplanes utahensis NRRL 12052.</title>
        <authorList>
            <person name="Velasco-Bucheli B."/>
            <person name="del Cerro C."/>
            <person name="Hormigo D."/>
            <person name="Garcia J.L."/>
            <person name="Acebal C."/>
            <person name="Arroyo M."/>
            <person name="de la Mata I."/>
        </authorList>
    </citation>
    <scope>NUCLEOTIDE SEQUENCE [LARGE SCALE GENOMIC DNA]</scope>
    <source>
        <strain evidence="3 4">NRRL 12052</strain>
    </source>
</reference>
<dbReference type="OrthoDB" id="5188238at2"/>
<protein>
    <recommendedName>
        <fullName evidence="5">DUF3558 domain-containing protein</fullName>
    </recommendedName>
</protein>
<evidence type="ECO:0000313" key="4">
    <source>
        <dbReference type="Proteomes" id="UP000054537"/>
    </source>
</evidence>
<dbReference type="EMBL" id="JRTT01000133">
    <property type="protein sequence ID" value="KHD73081.1"/>
    <property type="molecule type" value="Genomic_DNA"/>
</dbReference>
<dbReference type="Proteomes" id="UP000054537">
    <property type="component" value="Unassembled WGS sequence"/>
</dbReference>